<evidence type="ECO:0000256" key="1">
    <source>
        <dbReference type="SAM" id="Phobius"/>
    </source>
</evidence>
<keyword evidence="1" id="KW-0472">Membrane</keyword>
<proteinExistence type="predicted"/>
<reference evidence="2 3" key="1">
    <citation type="submission" date="2018-06" db="EMBL/GenBank/DDBJ databases">
        <authorList>
            <consortium name="Pathogen Informatics"/>
            <person name="Doyle S."/>
        </authorList>
    </citation>
    <scope>NUCLEOTIDE SEQUENCE [LARGE SCALE GENOMIC DNA]</scope>
    <source>
        <strain evidence="2 3">NCTC7928</strain>
    </source>
</reference>
<keyword evidence="1" id="KW-0812">Transmembrane</keyword>
<organism evidence="2 3">
    <name type="scientific">Escherichia coli</name>
    <dbReference type="NCBI Taxonomy" id="562"/>
    <lineage>
        <taxon>Bacteria</taxon>
        <taxon>Pseudomonadati</taxon>
        <taxon>Pseudomonadota</taxon>
        <taxon>Gammaproteobacteria</taxon>
        <taxon>Enterobacterales</taxon>
        <taxon>Enterobacteriaceae</taxon>
        <taxon>Escherichia</taxon>
    </lineage>
</organism>
<gene>
    <name evidence="2" type="ORF">NCTC7928_00577</name>
</gene>
<sequence length="112" mass="13043">MYETLRWHPSPARQRQVFDAGVAILESLYKTQLYRFSKSGNEHLWYVSNVNFFHGILLKTKEVGVLEWFLLAALVVSGLVYEYRMHSLTKKIGILENEYCALKSSLEREQGT</sequence>
<name>A0A376L768_ECOLX</name>
<accession>A0A376L768</accession>
<evidence type="ECO:0000313" key="2">
    <source>
        <dbReference type="EMBL" id="STF40026.1"/>
    </source>
</evidence>
<dbReference type="EMBL" id="UGAB01000002">
    <property type="protein sequence ID" value="STF40026.1"/>
    <property type="molecule type" value="Genomic_DNA"/>
</dbReference>
<evidence type="ECO:0000313" key="3">
    <source>
        <dbReference type="Proteomes" id="UP000254877"/>
    </source>
</evidence>
<keyword evidence="1" id="KW-1133">Transmembrane helix</keyword>
<dbReference type="AlphaFoldDB" id="A0A376L768"/>
<protein>
    <submittedName>
        <fullName evidence="2">Uncharacterized protein</fullName>
    </submittedName>
</protein>
<feature type="transmembrane region" description="Helical" evidence="1">
    <location>
        <begin position="63"/>
        <end position="81"/>
    </location>
</feature>
<dbReference type="Proteomes" id="UP000254877">
    <property type="component" value="Unassembled WGS sequence"/>
</dbReference>